<dbReference type="GO" id="GO:0007200">
    <property type="term" value="P:phospholipase C-activating G protein-coupled receptor signaling pathway"/>
    <property type="evidence" value="ECO:0007669"/>
    <property type="project" value="InterPro"/>
</dbReference>
<dbReference type="Gene3D" id="3.40.50.10330">
    <property type="entry name" value="Probable inorganic polyphosphate/atp-NAD kinase, domain 1"/>
    <property type="match status" value="1"/>
</dbReference>
<protein>
    <recommendedName>
        <fullName evidence="2">diacylglycerol kinase (ATP)</fullName>
        <ecNumber evidence="2">2.7.1.107</ecNumber>
    </recommendedName>
</protein>
<dbReference type="STRING" id="101091.A0A1C7N613"/>
<name>A0A1C7N613_9FUNG</name>
<dbReference type="GO" id="GO:0016020">
    <property type="term" value="C:membrane"/>
    <property type="evidence" value="ECO:0007669"/>
    <property type="project" value="TreeGrafter"/>
</dbReference>
<dbReference type="InterPro" id="IPR016064">
    <property type="entry name" value="NAD/diacylglycerol_kinase_sf"/>
</dbReference>
<keyword evidence="10" id="KW-1185">Reference proteome</keyword>
<dbReference type="InParanoid" id="A0A1C7N613"/>
<feature type="compositionally biased region" description="Basic and acidic residues" evidence="7">
    <location>
        <begin position="75"/>
        <end position="91"/>
    </location>
</feature>
<dbReference type="EMBL" id="LUGH01000491">
    <property type="protein sequence ID" value="OBZ84595.1"/>
    <property type="molecule type" value="Genomic_DNA"/>
</dbReference>
<dbReference type="Pfam" id="PF00609">
    <property type="entry name" value="DAGK_acc"/>
    <property type="match status" value="1"/>
</dbReference>
<evidence type="ECO:0000313" key="9">
    <source>
        <dbReference type="EMBL" id="OBZ84595.1"/>
    </source>
</evidence>
<feature type="compositionally biased region" description="Basic and acidic residues" evidence="7">
    <location>
        <begin position="568"/>
        <end position="584"/>
    </location>
</feature>
<dbReference type="SUPFAM" id="SSF111331">
    <property type="entry name" value="NAD kinase/diacylglycerol kinase-like"/>
    <property type="match status" value="1"/>
</dbReference>
<keyword evidence="5 9" id="KW-0418">Kinase</keyword>
<dbReference type="InterPro" id="IPR001206">
    <property type="entry name" value="Diacylglycerol_kinase_cat_dom"/>
</dbReference>
<reference evidence="9 10" key="1">
    <citation type="submission" date="2016-03" db="EMBL/GenBank/DDBJ databases">
        <title>Choanephora cucurbitarum.</title>
        <authorList>
            <person name="Min B."/>
            <person name="Park H."/>
            <person name="Park J.-H."/>
            <person name="Shin H.-D."/>
            <person name="Choi I.-G."/>
        </authorList>
    </citation>
    <scope>NUCLEOTIDE SEQUENCE [LARGE SCALE GENOMIC DNA]</scope>
    <source>
        <strain evidence="9 10">KUS-F28377</strain>
    </source>
</reference>
<dbReference type="AlphaFoldDB" id="A0A1C7N613"/>
<keyword evidence="3" id="KW-0808">Transferase</keyword>
<comment type="similarity">
    <text evidence="1">Belongs to the eukaryotic diacylglycerol kinase family.</text>
</comment>
<dbReference type="GO" id="GO:0004143">
    <property type="term" value="F:ATP-dependent diacylglycerol kinase activity"/>
    <property type="evidence" value="ECO:0007669"/>
    <property type="project" value="UniProtKB-EC"/>
</dbReference>
<comment type="caution">
    <text evidence="9">The sequence shown here is derived from an EMBL/GenBank/DDBJ whole genome shotgun (WGS) entry which is preliminary data.</text>
</comment>
<accession>A0A1C7N613</accession>
<organism evidence="9 10">
    <name type="scientific">Choanephora cucurbitarum</name>
    <dbReference type="NCBI Taxonomy" id="101091"/>
    <lineage>
        <taxon>Eukaryota</taxon>
        <taxon>Fungi</taxon>
        <taxon>Fungi incertae sedis</taxon>
        <taxon>Mucoromycota</taxon>
        <taxon>Mucoromycotina</taxon>
        <taxon>Mucoromycetes</taxon>
        <taxon>Mucorales</taxon>
        <taxon>Mucorineae</taxon>
        <taxon>Choanephoraceae</taxon>
        <taxon>Choanephoroideae</taxon>
        <taxon>Choanephora</taxon>
    </lineage>
</organism>
<keyword evidence="4" id="KW-0547">Nucleotide-binding</keyword>
<evidence type="ECO:0000256" key="6">
    <source>
        <dbReference type="ARBA" id="ARBA00022840"/>
    </source>
</evidence>
<dbReference type="EC" id="2.7.1.107" evidence="2"/>
<evidence type="ECO:0000256" key="2">
    <source>
        <dbReference type="ARBA" id="ARBA00012133"/>
    </source>
</evidence>
<evidence type="ECO:0000256" key="1">
    <source>
        <dbReference type="ARBA" id="ARBA00009280"/>
    </source>
</evidence>
<evidence type="ECO:0000256" key="4">
    <source>
        <dbReference type="ARBA" id="ARBA00022741"/>
    </source>
</evidence>
<proteinExistence type="inferred from homology"/>
<evidence type="ECO:0000256" key="7">
    <source>
        <dbReference type="SAM" id="MobiDB-lite"/>
    </source>
</evidence>
<evidence type="ECO:0000256" key="3">
    <source>
        <dbReference type="ARBA" id="ARBA00022679"/>
    </source>
</evidence>
<dbReference type="PANTHER" id="PTHR11255">
    <property type="entry name" value="DIACYLGLYCEROL KINASE"/>
    <property type="match status" value="1"/>
</dbReference>
<feature type="region of interest" description="Disordered" evidence="7">
    <location>
        <begin position="1"/>
        <end position="94"/>
    </location>
</feature>
<sequence length="598" mass="68588">MSTTQTPNTNPDPKKDRDTMAGLPDVNMQDHYEKSSLETDSPTGSSPSLSPINTQSKTQDNDTVLSPPIVNHPNLIRERKDLENFRNERPSQLKNSGRINTSIRFENTEDESRPSIFLFIFVNPLSGDCKGQDLITLPFQHFRLRRFPQVQVEIHNILDEKDRALGIESIQLVDTMSKLGKLPSLEDMEEKDYKNEDHHISKTARTRHIHVWSAGGDGTVMSVFEMLVHHQIDLDNLFFSCIPFGTGNDFSQVLGWGRTIPHPNILGKKLYYLEELITERLEKSEAARLDIWQVEMTAHTSGYVRLAGPDRDDGHDAVEINAHEPNNTVPPSMVRKMCNYMSIGVQGYVGSGFEKHRTGNRWLNMMVYASESAKWLFWRHFPSVTSFIEKIVCGDQTMLVCSDPDDKQAENPPDLPYMTRTPIDFVIQNIPHIWGREVDLWGDAKSGLEVVENRSGFTDPENWTPQLANDGKMEIMSIENTFSYLKKLANIRQHVSRIGQFATPFEIVFRDPKETKKKSLWPFSGDNKFKRNNVICIMCDGEFYVLKDPKSLKFKRFAQIWTLGKHAEDSKGRLVEDEKVAEQQKHKHKHKHHQSNNS</sequence>
<evidence type="ECO:0000259" key="8">
    <source>
        <dbReference type="PROSITE" id="PS50146"/>
    </source>
</evidence>
<dbReference type="OrthoDB" id="242257at2759"/>
<dbReference type="Pfam" id="PF00781">
    <property type="entry name" value="DAGK_cat"/>
    <property type="match status" value="1"/>
</dbReference>
<feature type="region of interest" description="Disordered" evidence="7">
    <location>
        <begin position="568"/>
        <end position="598"/>
    </location>
</feature>
<dbReference type="Proteomes" id="UP000093000">
    <property type="component" value="Unassembled WGS sequence"/>
</dbReference>
<dbReference type="InterPro" id="IPR017438">
    <property type="entry name" value="ATP-NAD_kinase_N"/>
</dbReference>
<evidence type="ECO:0000256" key="5">
    <source>
        <dbReference type="ARBA" id="ARBA00022777"/>
    </source>
</evidence>
<dbReference type="InterPro" id="IPR000756">
    <property type="entry name" value="Diacylglycerol_kin_accessory"/>
</dbReference>
<dbReference type="PROSITE" id="PS50146">
    <property type="entry name" value="DAGK"/>
    <property type="match status" value="1"/>
</dbReference>
<keyword evidence="6" id="KW-0067">ATP-binding</keyword>
<feature type="domain" description="DAGKc" evidence="8">
    <location>
        <begin position="214"/>
        <end position="299"/>
    </location>
</feature>
<evidence type="ECO:0000313" key="10">
    <source>
        <dbReference type="Proteomes" id="UP000093000"/>
    </source>
</evidence>
<feature type="compositionally biased region" description="Polar residues" evidence="7">
    <location>
        <begin position="1"/>
        <end position="11"/>
    </location>
</feature>
<gene>
    <name evidence="9" type="primary">dgkA_1</name>
    <name evidence="9" type="ORF">A0J61_07355</name>
</gene>
<feature type="compositionally biased region" description="Basic and acidic residues" evidence="7">
    <location>
        <begin position="28"/>
        <end position="37"/>
    </location>
</feature>
<feature type="compositionally biased region" description="Polar residues" evidence="7">
    <location>
        <begin position="38"/>
        <end position="64"/>
    </location>
</feature>
<dbReference type="PANTHER" id="PTHR11255:SF121">
    <property type="entry name" value="DIACYLGLYCEROL KINASE (ATP)"/>
    <property type="match status" value="1"/>
</dbReference>
<feature type="compositionally biased region" description="Basic residues" evidence="7">
    <location>
        <begin position="585"/>
        <end position="598"/>
    </location>
</feature>
<dbReference type="InterPro" id="IPR037607">
    <property type="entry name" value="DGK"/>
</dbReference>
<dbReference type="GO" id="GO:0005524">
    <property type="term" value="F:ATP binding"/>
    <property type="evidence" value="ECO:0007669"/>
    <property type="project" value="UniProtKB-KW"/>
</dbReference>